<dbReference type="EMBL" id="OCNJ01000001">
    <property type="protein sequence ID" value="SOD90046.1"/>
    <property type="molecule type" value="Genomic_DNA"/>
</dbReference>
<dbReference type="Pfam" id="PF13439">
    <property type="entry name" value="Glyco_transf_4"/>
    <property type="match status" value="1"/>
</dbReference>
<dbReference type="InterPro" id="IPR050194">
    <property type="entry name" value="Glycosyltransferase_grp1"/>
</dbReference>
<dbReference type="PANTHER" id="PTHR45947:SF3">
    <property type="entry name" value="SULFOQUINOVOSYL TRANSFERASE SQD2"/>
    <property type="match status" value="1"/>
</dbReference>
<protein>
    <submittedName>
        <fullName evidence="3">Glycosyltransferase involved in cell wall bisynthesis</fullName>
    </submittedName>
</protein>
<evidence type="ECO:0000313" key="3">
    <source>
        <dbReference type="EMBL" id="SOD90046.1"/>
    </source>
</evidence>
<dbReference type="Proteomes" id="UP000219621">
    <property type="component" value="Unassembled WGS sequence"/>
</dbReference>
<dbReference type="GO" id="GO:0016757">
    <property type="term" value="F:glycosyltransferase activity"/>
    <property type="evidence" value="ECO:0007669"/>
    <property type="project" value="InterPro"/>
</dbReference>
<dbReference type="InterPro" id="IPR028098">
    <property type="entry name" value="Glyco_trans_4-like_N"/>
</dbReference>
<dbReference type="InterPro" id="IPR001296">
    <property type="entry name" value="Glyco_trans_1"/>
</dbReference>
<dbReference type="RefSeq" id="WP_097277311.1">
    <property type="nucleotide sequence ID" value="NZ_OCNJ01000001.1"/>
</dbReference>
<sequence>MRILTFGNLFPSRANPQNGVFTELRLKALRAADTEVEARVVAPVPWFPFTHPRFGAYAVHARVPARDVRDGVPVVYPRVPMIPKVGMTLAPHLLYRAALPAVERLRAEGFAFDLIDAYYLYPDGVAAARLARRFGVPLVLTALGSDVNILPTFPKPRRMILEACATAGLVATVSRSLRDALVELGVPAERVAVIRNGVDLDVFRPPADRRALRASLRLPPPGEAPVLLFVGNLVALKRCHLCIEALTRLPTARLMIAGEGPERSRLAALAERLGVGGRVRFLGRLTQDALTPWYGAADALLLPSEREGLPNVVMEAMACGTPVVASHLPGTAEAVSVPAAGRLVPEPDGAALAAAVQALLAESPPREATRAHAAGFSWEAAGQAMAAHYRRLRNVESPAPVAA</sequence>
<evidence type="ECO:0000259" key="1">
    <source>
        <dbReference type="Pfam" id="PF00534"/>
    </source>
</evidence>
<dbReference type="OrthoDB" id="258796at2"/>
<keyword evidence="3" id="KW-0808">Transferase</keyword>
<dbReference type="Pfam" id="PF00534">
    <property type="entry name" value="Glycos_transf_1"/>
    <property type="match status" value="1"/>
</dbReference>
<dbReference type="Gene3D" id="3.40.50.2000">
    <property type="entry name" value="Glycogen Phosphorylase B"/>
    <property type="match status" value="2"/>
</dbReference>
<evidence type="ECO:0000313" key="4">
    <source>
        <dbReference type="Proteomes" id="UP000219621"/>
    </source>
</evidence>
<feature type="domain" description="Glycosyltransferase subfamily 4-like N-terminal" evidence="2">
    <location>
        <begin position="67"/>
        <end position="201"/>
    </location>
</feature>
<dbReference type="AlphaFoldDB" id="A0A286G495"/>
<name>A0A286G495_9PROT</name>
<keyword evidence="4" id="KW-1185">Reference proteome</keyword>
<reference evidence="3 4" key="1">
    <citation type="submission" date="2017-09" db="EMBL/GenBank/DDBJ databases">
        <authorList>
            <person name="Ehlers B."/>
            <person name="Leendertz F.H."/>
        </authorList>
    </citation>
    <scope>NUCLEOTIDE SEQUENCE [LARGE SCALE GENOMIC DNA]</scope>
    <source>
        <strain evidence="3 4">USBA 140</strain>
    </source>
</reference>
<proteinExistence type="predicted"/>
<organism evidence="3 4">
    <name type="scientific">Caenispirillum bisanense</name>
    <dbReference type="NCBI Taxonomy" id="414052"/>
    <lineage>
        <taxon>Bacteria</taxon>
        <taxon>Pseudomonadati</taxon>
        <taxon>Pseudomonadota</taxon>
        <taxon>Alphaproteobacteria</taxon>
        <taxon>Rhodospirillales</taxon>
        <taxon>Novispirillaceae</taxon>
        <taxon>Caenispirillum</taxon>
    </lineage>
</organism>
<gene>
    <name evidence="3" type="ORF">SAMN05421508_101422</name>
</gene>
<dbReference type="SUPFAM" id="SSF53756">
    <property type="entry name" value="UDP-Glycosyltransferase/glycogen phosphorylase"/>
    <property type="match status" value="1"/>
</dbReference>
<feature type="domain" description="Glycosyl transferase family 1" evidence="1">
    <location>
        <begin position="220"/>
        <end position="371"/>
    </location>
</feature>
<evidence type="ECO:0000259" key="2">
    <source>
        <dbReference type="Pfam" id="PF13439"/>
    </source>
</evidence>
<dbReference type="PANTHER" id="PTHR45947">
    <property type="entry name" value="SULFOQUINOVOSYL TRANSFERASE SQD2"/>
    <property type="match status" value="1"/>
</dbReference>
<accession>A0A286G495</accession>